<proteinExistence type="predicted"/>
<dbReference type="Proteomes" id="UP000499080">
    <property type="component" value="Unassembled WGS sequence"/>
</dbReference>
<keyword evidence="2" id="KW-1185">Reference proteome</keyword>
<accession>A0A4Y2B5W4</accession>
<reference evidence="1 2" key="1">
    <citation type="journal article" date="2019" name="Sci. Rep.">
        <title>Orb-weaving spider Araneus ventricosus genome elucidates the spidroin gene catalogue.</title>
        <authorList>
            <person name="Kono N."/>
            <person name="Nakamura H."/>
            <person name="Ohtoshi R."/>
            <person name="Moran D.A.P."/>
            <person name="Shinohara A."/>
            <person name="Yoshida Y."/>
            <person name="Fujiwara M."/>
            <person name="Mori M."/>
            <person name="Tomita M."/>
            <person name="Arakawa K."/>
        </authorList>
    </citation>
    <scope>NUCLEOTIDE SEQUENCE [LARGE SCALE GENOMIC DNA]</scope>
</reference>
<organism evidence="1 2">
    <name type="scientific">Araneus ventricosus</name>
    <name type="common">Orbweaver spider</name>
    <name type="synonym">Epeira ventricosa</name>
    <dbReference type="NCBI Taxonomy" id="182803"/>
    <lineage>
        <taxon>Eukaryota</taxon>
        <taxon>Metazoa</taxon>
        <taxon>Ecdysozoa</taxon>
        <taxon>Arthropoda</taxon>
        <taxon>Chelicerata</taxon>
        <taxon>Arachnida</taxon>
        <taxon>Araneae</taxon>
        <taxon>Araneomorphae</taxon>
        <taxon>Entelegynae</taxon>
        <taxon>Araneoidea</taxon>
        <taxon>Araneidae</taxon>
        <taxon>Araneus</taxon>
    </lineage>
</organism>
<gene>
    <name evidence="1" type="ORF">AVEN_164601_1</name>
</gene>
<evidence type="ECO:0000313" key="2">
    <source>
        <dbReference type="Proteomes" id="UP000499080"/>
    </source>
</evidence>
<name>A0A4Y2B5W4_ARAVE</name>
<sequence length="131" mass="14673">MLFRHFQGPQLPAQRGSLFRLAGGDMSGHCVPTLHRKKRLCEGHKTTCYFVCFRKGAGISLGKKNSSLSLSFAYTDPGGPYQLMFKGPTCHRASWQPGQSATAVEHENFHLLILGRPSYIKEHCQCKSEIY</sequence>
<comment type="caution">
    <text evidence="1">The sequence shown here is derived from an EMBL/GenBank/DDBJ whole genome shotgun (WGS) entry which is preliminary data.</text>
</comment>
<protein>
    <submittedName>
        <fullName evidence="1">Uncharacterized protein</fullName>
    </submittedName>
</protein>
<dbReference type="AlphaFoldDB" id="A0A4Y2B5W4"/>
<dbReference type="EMBL" id="BGPR01000048">
    <property type="protein sequence ID" value="GBL86444.1"/>
    <property type="molecule type" value="Genomic_DNA"/>
</dbReference>
<evidence type="ECO:0000313" key="1">
    <source>
        <dbReference type="EMBL" id="GBL86444.1"/>
    </source>
</evidence>